<evidence type="ECO:0000256" key="6">
    <source>
        <dbReference type="SAM" id="SignalP"/>
    </source>
</evidence>
<evidence type="ECO:0000256" key="3">
    <source>
        <dbReference type="ARBA" id="ARBA00023136"/>
    </source>
</evidence>
<dbReference type="Pfam" id="PF13416">
    <property type="entry name" value="SBP_bac_8"/>
    <property type="match status" value="1"/>
</dbReference>
<organism evidence="7 8">
    <name type="scientific">Blautia hansenii</name>
    <name type="common">Ruminococcus hansenii</name>
    <dbReference type="NCBI Taxonomy" id="1322"/>
    <lineage>
        <taxon>Bacteria</taxon>
        <taxon>Bacillati</taxon>
        <taxon>Bacillota</taxon>
        <taxon>Clostridia</taxon>
        <taxon>Lachnospirales</taxon>
        <taxon>Lachnospiraceae</taxon>
        <taxon>Blautia</taxon>
    </lineage>
</organism>
<keyword evidence="5" id="KW-0449">Lipoprotein</keyword>
<evidence type="ECO:0000256" key="4">
    <source>
        <dbReference type="ARBA" id="ARBA00023139"/>
    </source>
</evidence>
<name>A0ABX2I7P6_BLAHA</name>
<evidence type="ECO:0000256" key="1">
    <source>
        <dbReference type="ARBA" id="ARBA00022475"/>
    </source>
</evidence>
<dbReference type="Gene3D" id="3.40.190.10">
    <property type="entry name" value="Periplasmic binding protein-like II"/>
    <property type="match status" value="2"/>
</dbReference>
<accession>A0ABX2I7P6</accession>
<keyword evidence="3" id="KW-0472">Membrane</keyword>
<dbReference type="PANTHER" id="PTHR43649:SF33">
    <property type="entry name" value="POLYGALACTURONAN_RHAMNOGALACTURONAN-BINDING PROTEIN YTCQ"/>
    <property type="match status" value="1"/>
</dbReference>
<keyword evidence="4" id="KW-0564">Palmitate</keyword>
<dbReference type="SUPFAM" id="SSF53850">
    <property type="entry name" value="Periplasmic binding protein-like II"/>
    <property type="match status" value="1"/>
</dbReference>
<dbReference type="EMBL" id="JAAITA010000003">
    <property type="protein sequence ID" value="NSJ85296.1"/>
    <property type="molecule type" value="Genomic_DNA"/>
</dbReference>
<keyword evidence="2 6" id="KW-0732">Signal</keyword>
<gene>
    <name evidence="7" type="ORF">G5A70_03695</name>
</gene>
<dbReference type="PANTHER" id="PTHR43649">
    <property type="entry name" value="ARABINOSE-BINDING PROTEIN-RELATED"/>
    <property type="match status" value="1"/>
</dbReference>
<sequence length="562" mass="63481">MKKRVIALTLSLLMAGTTLAGCGGNSSSKGEDGPTMSAEEADKDLDYTYGEGETFHSDEPVTYSMMFSDHENYPMQDDWLLWSAIEEKTNVTFDLTTVARTDYNDKVSASVNSGNAPYIVPKIYDSKAYEDSGQVVAISDWVQYMPNYQKCVEEWGLEDDLKQILASDGKYYRLPGMWETTAGGYSFLIRKDVFEAAGVDMSTEPTWTWEDFYQALKKVKEYTGSDYVWSDQYQFGCTMNLAASVYGVTGGNSQDGGDWGLKDGMKFDFDKNEFYFADTTDEYKEYLTLFNKMYEEGILDPETFTQDSAQAQAKFYRGESYVLTVNYQQVADIQSQNKMQVDGADLYFMTTPGGPEGQMKLSSYAGRLENGIMITTNALEELGEKEFIKMLRFIDWLWYSDEGQTLCLWGVEGETYTKDANGTITLNPDIYFNGINPGAEKQLNVDYGFGGGVFAYGGSKELQYSKFSEGEKEWNERIDANKENAKLMPPVLADELEKEEMNLIKVSLMDYVNTAALEFISGKRDLDKDWDAYVADCESKGSTKYVDQANEIFERTKDTLGY</sequence>
<dbReference type="InterPro" id="IPR050490">
    <property type="entry name" value="Bact_solute-bd_prot1"/>
</dbReference>
<evidence type="ECO:0000313" key="8">
    <source>
        <dbReference type="Proteomes" id="UP000822142"/>
    </source>
</evidence>
<reference evidence="7 8" key="1">
    <citation type="journal article" date="2020" name="Cell Host Microbe">
        <title>Functional and Genomic Variation between Human-Derived Isolates of Lachnospiraceae Reveals Inter- and Intra-Species Diversity.</title>
        <authorList>
            <person name="Sorbara M.T."/>
            <person name="Littmann E.R."/>
            <person name="Fontana E."/>
            <person name="Moody T.U."/>
            <person name="Kohout C.E."/>
            <person name="Gjonbalaj M."/>
            <person name="Eaton V."/>
            <person name="Seok R."/>
            <person name="Leiner I.M."/>
            <person name="Pamer E.G."/>
        </authorList>
    </citation>
    <scope>NUCLEOTIDE SEQUENCE [LARGE SCALE GENOMIC DNA]</scope>
    <source>
        <strain evidence="7 8">MSK.15.26</strain>
    </source>
</reference>
<evidence type="ECO:0000256" key="2">
    <source>
        <dbReference type="ARBA" id="ARBA00022729"/>
    </source>
</evidence>
<keyword evidence="8" id="KW-1185">Reference proteome</keyword>
<protein>
    <submittedName>
        <fullName evidence="7">Extracellular solute-binding protein</fullName>
    </submittedName>
</protein>
<dbReference type="InterPro" id="IPR006059">
    <property type="entry name" value="SBP"/>
</dbReference>
<dbReference type="RefSeq" id="WP_173748155.1">
    <property type="nucleotide sequence ID" value="NZ_JAAITA010000003.1"/>
</dbReference>
<feature type="signal peptide" evidence="6">
    <location>
        <begin position="1"/>
        <end position="20"/>
    </location>
</feature>
<proteinExistence type="predicted"/>
<keyword evidence="1" id="KW-1003">Cell membrane</keyword>
<dbReference type="Proteomes" id="UP000822142">
    <property type="component" value="Unassembled WGS sequence"/>
</dbReference>
<evidence type="ECO:0000256" key="5">
    <source>
        <dbReference type="ARBA" id="ARBA00023288"/>
    </source>
</evidence>
<dbReference type="PROSITE" id="PS51257">
    <property type="entry name" value="PROKAR_LIPOPROTEIN"/>
    <property type="match status" value="1"/>
</dbReference>
<feature type="chain" id="PRO_5046364806" evidence="6">
    <location>
        <begin position="21"/>
        <end position="562"/>
    </location>
</feature>
<evidence type="ECO:0000313" key="7">
    <source>
        <dbReference type="EMBL" id="NSJ85296.1"/>
    </source>
</evidence>
<comment type="caution">
    <text evidence="7">The sequence shown here is derived from an EMBL/GenBank/DDBJ whole genome shotgun (WGS) entry which is preliminary data.</text>
</comment>